<sequence>MPPRKKPRVTKTNKESTERAALKSAQNSGGPSRRSRLLDDLPADLQLEIIRHLHPRDLFNLARTCKKFRALTLQRSSESIWKAAWIRAGDLPECPAFVSEPALIHVLTSSNCQECGHHGVRKPILSWSRRYCAKCVTKLSYGYTDLWNELHELDKRLLGEWKSHEDNITSMFNIHISSQGSARRRDHWRFPRSQVDTFVAAYQALSKPVTDESCKQLVDGQKADAALRRQHAKRCLEWEEEQAKAMEAEMEMKRKEFFTAILARLKQTEKGSEVESLSMGELDEMSRLPIVLHAAKLKKPDWYKILKAMHDFMEKKQRRREDGEREKLLKARFEELDNAILVQYVRLPRKLHMEFRPQVIDLAFMKDIKAIVDAPASETVTFDSFKQVMPSIAAHWRRQCKEELENWLLPTLENYCMSIEPLNLAIAVFVCEGDCLAGEGKDKVRIMHYPEVLGHKCLRKLPLCMWDEPPDDVYWRTASHYGSNPEEIDLETFAPFNVAHFAPKDVDVNVEKMAQIVSALGLDSARATVQDLEACDRRLRCKKCVVAPDKDHVYTWEAALNHSIRRHPKQRKSACDGLGFGLPVDFLWDEDEGSVDESDEDEDAWELVKDEDMAAVRELEATAHAPKMGVESWWACARCPLFSDWGEDIKRHLLQKHNIEYSEECIRDGTLFLHRDDSAPSALIRAPILLPSSNAAGSSSLT</sequence>
<feature type="domain" description="F-box" evidence="2">
    <location>
        <begin position="35"/>
        <end position="84"/>
    </location>
</feature>
<dbReference type="AlphaFoldDB" id="A0A371DEE5"/>
<dbReference type="Gene3D" id="1.20.1280.50">
    <property type="match status" value="1"/>
</dbReference>
<dbReference type="Proteomes" id="UP000256964">
    <property type="component" value="Unassembled WGS sequence"/>
</dbReference>
<dbReference type="CDD" id="cd09917">
    <property type="entry name" value="F-box_SF"/>
    <property type="match status" value="1"/>
</dbReference>
<dbReference type="SMART" id="SM00256">
    <property type="entry name" value="FBOX"/>
    <property type="match status" value="1"/>
</dbReference>
<gene>
    <name evidence="3" type="ORF">OH76DRAFT_1402102</name>
</gene>
<evidence type="ECO:0000313" key="4">
    <source>
        <dbReference type="Proteomes" id="UP000256964"/>
    </source>
</evidence>
<feature type="compositionally biased region" description="Basic and acidic residues" evidence="1">
    <location>
        <begin position="12"/>
        <end position="21"/>
    </location>
</feature>
<dbReference type="Pfam" id="PF12937">
    <property type="entry name" value="F-box-like"/>
    <property type="match status" value="1"/>
</dbReference>
<dbReference type="SUPFAM" id="SSF81383">
    <property type="entry name" value="F-box domain"/>
    <property type="match status" value="1"/>
</dbReference>
<keyword evidence="4" id="KW-1185">Reference proteome</keyword>
<dbReference type="InterPro" id="IPR001810">
    <property type="entry name" value="F-box_dom"/>
</dbReference>
<reference evidence="3 4" key="1">
    <citation type="journal article" date="2018" name="Biotechnol. Biofuels">
        <title>Integrative visual omics of the white-rot fungus Polyporus brumalis exposes the biotechnological potential of its oxidative enzymes for delignifying raw plant biomass.</title>
        <authorList>
            <person name="Miyauchi S."/>
            <person name="Rancon A."/>
            <person name="Drula E."/>
            <person name="Hage H."/>
            <person name="Chaduli D."/>
            <person name="Favel A."/>
            <person name="Grisel S."/>
            <person name="Henrissat B."/>
            <person name="Herpoel-Gimbert I."/>
            <person name="Ruiz-Duenas F.J."/>
            <person name="Chevret D."/>
            <person name="Hainaut M."/>
            <person name="Lin J."/>
            <person name="Wang M."/>
            <person name="Pangilinan J."/>
            <person name="Lipzen A."/>
            <person name="Lesage-Meessen L."/>
            <person name="Navarro D."/>
            <person name="Riley R."/>
            <person name="Grigoriev I.V."/>
            <person name="Zhou S."/>
            <person name="Raouche S."/>
            <person name="Rosso M.N."/>
        </authorList>
    </citation>
    <scope>NUCLEOTIDE SEQUENCE [LARGE SCALE GENOMIC DNA]</scope>
    <source>
        <strain evidence="3 4">BRFM 1820</strain>
    </source>
</reference>
<dbReference type="PROSITE" id="PS50181">
    <property type="entry name" value="FBOX"/>
    <property type="match status" value="1"/>
</dbReference>
<dbReference type="OrthoDB" id="2745177at2759"/>
<accession>A0A371DEE5</accession>
<dbReference type="EMBL" id="KZ857397">
    <property type="protein sequence ID" value="RDX50886.1"/>
    <property type="molecule type" value="Genomic_DNA"/>
</dbReference>
<feature type="region of interest" description="Disordered" evidence="1">
    <location>
        <begin position="1"/>
        <end position="36"/>
    </location>
</feature>
<evidence type="ECO:0000256" key="1">
    <source>
        <dbReference type="SAM" id="MobiDB-lite"/>
    </source>
</evidence>
<evidence type="ECO:0000259" key="2">
    <source>
        <dbReference type="PROSITE" id="PS50181"/>
    </source>
</evidence>
<feature type="compositionally biased region" description="Basic residues" evidence="1">
    <location>
        <begin position="1"/>
        <end position="11"/>
    </location>
</feature>
<name>A0A371DEE5_9APHY</name>
<proteinExistence type="predicted"/>
<evidence type="ECO:0000313" key="3">
    <source>
        <dbReference type="EMBL" id="RDX50886.1"/>
    </source>
</evidence>
<dbReference type="InterPro" id="IPR036047">
    <property type="entry name" value="F-box-like_dom_sf"/>
</dbReference>
<protein>
    <recommendedName>
        <fullName evidence="2">F-box domain-containing protein</fullName>
    </recommendedName>
</protein>
<organism evidence="3 4">
    <name type="scientific">Lentinus brumalis</name>
    <dbReference type="NCBI Taxonomy" id="2498619"/>
    <lineage>
        <taxon>Eukaryota</taxon>
        <taxon>Fungi</taxon>
        <taxon>Dikarya</taxon>
        <taxon>Basidiomycota</taxon>
        <taxon>Agaricomycotina</taxon>
        <taxon>Agaricomycetes</taxon>
        <taxon>Polyporales</taxon>
        <taxon>Polyporaceae</taxon>
        <taxon>Lentinus</taxon>
    </lineage>
</organism>